<dbReference type="OrthoDB" id="9804865at2"/>
<keyword evidence="3" id="KW-1003">Cell membrane</keyword>
<feature type="transmembrane region" description="Helical" evidence="7">
    <location>
        <begin position="36"/>
        <end position="58"/>
    </location>
</feature>
<dbReference type="Proteomes" id="UP000287352">
    <property type="component" value="Unassembled WGS sequence"/>
</dbReference>
<reference evidence="10" key="1">
    <citation type="submission" date="2018-12" db="EMBL/GenBank/DDBJ databases">
        <title>Tengunoibacter tsumagoiensis gen. nov., sp. nov., Dictyobacter kobayashii sp. nov., D. alpinus sp. nov., and D. joshuensis sp. nov. and description of Dictyobacteraceae fam. nov. within the order Ktedonobacterales isolated from Tengu-no-mugimeshi.</title>
        <authorList>
            <person name="Wang C.M."/>
            <person name="Zheng Y."/>
            <person name="Sakai Y."/>
            <person name="Toyoda A."/>
            <person name="Minakuchi Y."/>
            <person name="Abe K."/>
            <person name="Yokota A."/>
            <person name="Yabe S."/>
        </authorList>
    </citation>
    <scope>NUCLEOTIDE SEQUENCE [LARGE SCALE GENOMIC DNA]</scope>
    <source>
        <strain evidence="10">Uno3</strain>
    </source>
</reference>
<feature type="transmembrane region" description="Helical" evidence="7">
    <location>
        <begin position="99"/>
        <end position="117"/>
    </location>
</feature>
<dbReference type="GO" id="GO:0005886">
    <property type="term" value="C:plasma membrane"/>
    <property type="evidence" value="ECO:0007669"/>
    <property type="project" value="UniProtKB-SubCell"/>
</dbReference>
<dbReference type="PANTHER" id="PTHR42920:SF5">
    <property type="entry name" value="EAMA DOMAIN-CONTAINING PROTEIN"/>
    <property type="match status" value="1"/>
</dbReference>
<dbReference type="Pfam" id="PF00892">
    <property type="entry name" value="EamA"/>
    <property type="match status" value="2"/>
</dbReference>
<feature type="domain" description="EamA" evidence="8">
    <location>
        <begin position="12"/>
        <end position="141"/>
    </location>
</feature>
<feature type="transmembrane region" description="Helical" evidence="7">
    <location>
        <begin position="70"/>
        <end position="93"/>
    </location>
</feature>
<evidence type="ECO:0000313" key="9">
    <source>
        <dbReference type="EMBL" id="GCE13893.1"/>
    </source>
</evidence>
<dbReference type="SUPFAM" id="SSF103481">
    <property type="entry name" value="Multidrug resistance efflux transporter EmrE"/>
    <property type="match status" value="2"/>
</dbReference>
<dbReference type="AlphaFoldDB" id="A0A402A413"/>
<dbReference type="InterPro" id="IPR051258">
    <property type="entry name" value="Diverse_Substrate_Transporter"/>
</dbReference>
<dbReference type="EMBL" id="BIFR01000001">
    <property type="protein sequence ID" value="GCE13893.1"/>
    <property type="molecule type" value="Genomic_DNA"/>
</dbReference>
<name>A0A402A413_9CHLR</name>
<feature type="domain" description="EamA" evidence="8">
    <location>
        <begin position="152"/>
        <end position="284"/>
    </location>
</feature>
<comment type="similarity">
    <text evidence="2">Belongs to the EamA transporter family.</text>
</comment>
<feature type="transmembrane region" description="Helical" evidence="7">
    <location>
        <begin position="213"/>
        <end position="232"/>
    </location>
</feature>
<evidence type="ECO:0000256" key="5">
    <source>
        <dbReference type="ARBA" id="ARBA00022989"/>
    </source>
</evidence>
<protein>
    <submittedName>
        <fullName evidence="9">Membrane protein</fullName>
    </submittedName>
</protein>
<dbReference type="InterPro" id="IPR000620">
    <property type="entry name" value="EamA_dom"/>
</dbReference>
<dbReference type="RefSeq" id="WP_126581383.1">
    <property type="nucleotide sequence ID" value="NZ_BIFR01000001.1"/>
</dbReference>
<evidence type="ECO:0000256" key="1">
    <source>
        <dbReference type="ARBA" id="ARBA00004651"/>
    </source>
</evidence>
<feature type="transmembrane region" description="Helical" evidence="7">
    <location>
        <begin position="148"/>
        <end position="169"/>
    </location>
</feature>
<feature type="transmembrane region" description="Helical" evidence="7">
    <location>
        <begin position="269"/>
        <end position="287"/>
    </location>
</feature>
<keyword evidence="6 7" id="KW-0472">Membrane</keyword>
<evidence type="ECO:0000256" key="2">
    <source>
        <dbReference type="ARBA" id="ARBA00007362"/>
    </source>
</evidence>
<dbReference type="InterPro" id="IPR037185">
    <property type="entry name" value="EmrE-like"/>
</dbReference>
<feature type="transmembrane region" description="Helical" evidence="7">
    <location>
        <begin position="124"/>
        <end position="142"/>
    </location>
</feature>
<sequence length="312" mass="34282">MAEHKGRRLLRYDLLIIVVTIIWGGTFLVVQDTLKLTGPFTFLFLRFGVGALTLALLFHRRLRQIQRSELLAGSFIGIFLFAGFALQTVGLQYTTVSKAGFITGLYVPFVSLLSLLVLKQIPTIMVWAGVILSFVGLIFLSINSTFQLTFGLGEWLVLGCALANALHIISISKFAPRADAINLSIVQIAFTSLLSLLAIPFAHEPLHLPAASVWISVVFMGVVATAFCLYVMNRVQQFISSTRATLIYALEPAWAALFGYVFARDLLSPLAWLGCLCIFLGMIIGQLPPPAFLRKRSSVNEPVETVELSSGR</sequence>
<evidence type="ECO:0000256" key="7">
    <source>
        <dbReference type="SAM" id="Phobius"/>
    </source>
</evidence>
<comment type="caution">
    <text evidence="9">The sequence shown here is derived from an EMBL/GenBank/DDBJ whole genome shotgun (WGS) entry which is preliminary data.</text>
</comment>
<feature type="transmembrane region" description="Helical" evidence="7">
    <location>
        <begin position="244"/>
        <end position="263"/>
    </location>
</feature>
<organism evidence="9 10">
    <name type="scientific">Tengunoibacter tsumagoiensis</name>
    <dbReference type="NCBI Taxonomy" id="2014871"/>
    <lineage>
        <taxon>Bacteria</taxon>
        <taxon>Bacillati</taxon>
        <taxon>Chloroflexota</taxon>
        <taxon>Ktedonobacteria</taxon>
        <taxon>Ktedonobacterales</taxon>
        <taxon>Dictyobacteraceae</taxon>
        <taxon>Tengunoibacter</taxon>
    </lineage>
</organism>
<evidence type="ECO:0000256" key="4">
    <source>
        <dbReference type="ARBA" id="ARBA00022692"/>
    </source>
</evidence>
<evidence type="ECO:0000259" key="8">
    <source>
        <dbReference type="Pfam" id="PF00892"/>
    </source>
</evidence>
<keyword evidence="10" id="KW-1185">Reference proteome</keyword>
<evidence type="ECO:0000256" key="3">
    <source>
        <dbReference type="ARBA" id="ARBA00022475"/>
    </source>
</evidence>
<comment type="subcellular location">
    <subcellularLocation>
        <location evidence="1">Cell membrane</location>
        <topology evidence="1">Multi-pass membrane protein</topology>
    </subcellularLocation>
</comment>
<evidence type="ECO:0000256" key="6">
    <source>
        <dbReference type="ARBA" id="ARBA00023136"/>
    </source>
</evidence>
<keyword evidence="5 7" id="KW-1133">Transmembrane helix</keyword>
<feature type="transmembrane region" description="Helical" evidence="7">
    <location>
        <begin position="181"/>
        <end position="201"/>
    </location>
</feature>
<evidence type="ECO:0000313" key="10">
    <source>
        <dbReference type="Proteomes" id="UP000287352"/>
    </source>
</evidence>
<gene>
    <name evidence="9" type="ORF">KTT_37520</name>
</gene>
<keyword evidence="4 7" id="KW-0812">Transmembrane</keyword>
<feature type="transmembrane region" description="Helical" evidence="7">
    <location>
        <begin position="12"/>
        <end position="30"/>
    </location>
</feature>
<dbReference type="PANTHER" id="PTHR42920">
    <property type="entry name" value="OS03G0707200 PROTEIN-RELATED"/>
    <property type="match status" value="1"/>
</dbReference>
<accession>A0A402A413</accession>
<proteinExistence type="inferred from homology"/>